<evidence type="ECO:0000313" key="1">
    <source>
        <dbReference type="EMBL" id="KAG7304957.1"/>
    </source>
</evidence>
<evidence type="ECO:0000313" key="2">
    <source>
        <dbReference type="Proteomes" id="UP000823941"/>
    </source>
</evidence>
<dbReference type="Proteomes" id="UP000823941">
    <property type="component" value="Chromosome 14"/>
</dbReference>
<name>A0ABQ7QIB0_PLUXY</name>
<accession>A0ABQ7QIB0</accession>
<reference evidence="1 2" key="1">
    <citation type="submission" date="2021-06" db="EMBL/GenBank/DDBJ databases">
        <title>A haploid diamondback moth (Plutella xylostella L.) genome assembly resolves 31 chromosomes and identifies a diamide resistance mutation.</title>
        <authorList>
            <person name="Ward C.M."/>
            <person name="Perry K.D."/>
            <person name="Baker G."/>
            <person name="Powis K."/>
            <person name="Heckel D.G."/>
            <person name="Baxter S.W."/>
        </authorList>
    </citation>
    <scope>NUCLEOTIDE SEQUENCE [LARGE SCALE GENOMIC DNA]</scope>
    <source>
        <strain evidence="1 2">LV</strain>
        <tissue evidence="1">Single pupa</tissue>
    </source>
</reference>
<organism evidence="1 2">
    <name type="scientific">Plutella xylostella</name>
    <name type="common">Diamondback moth</name>
    <name type="synonym">Plutella maculipennis</name>
    <dbReference type="NCBI Taxonomy" id="51655"/>
    <lineage>
        <taxon>Eukaryota</taxon>
        <taxon>Metazoa</taxon>
        <taxon>Ecdysozoa</taxon>
        <taxon>Arthropoda</taxon>
        <taxon>Hexapoda</taxon>
        <taxon>Insecta</taxon>
        <taxon>Pterygota</taxon>
        <taxon>Neoptera</taxon>
        <taxon>Endopterygota</taxon>
        <taxon>Lepidoptera</taxon>
        <taxon>Glossata</taxon>
        <taxon>Ditrysia</taxon>
        <taxon>Yponomeutoidea</taxon>
        <taxon>Plutellidae</taxon>
        <taxon>Plutella</taxon>
    </lineage>
</organism>
<gene>
    <name evidence="1" type="ORF">JYU34_010374</name>
</gene>
<sequence>MGYYKKEIYVEKTCSPQPAPNFCTTLSDSIVAEFLRLNLNVAAKGEHEVAEVVPAAPVAIQQIGTAVASTSASEAISVAAKDEHEVAEVVPAAPVAIQQVATVVASTSASEAISG</sequence>
<dbReference type="EMBL" id="JAHIBW010000014">
    <property type="protein sequence ID" value="KAG7304957.1"/>
    <property type="molecule type" value="Genomic_DNA"/>
</dbReference>
<proteinExistence type="predicted"/>
<comment type="caution">
    <text evidence="1">The sequence shown here is derived from an EMBL/GenBank/DDBJ whole genome shotgun (WGS) entry which is preliminary data.</text>
</comment>
<keyword evidence="2" id="KW-1185">Reference proteome</keyword>
<protein>
    <submittedName>
        <fullName evidence="1">Uncharacterized protein</fullName>
    </submittedName>
</protein>